<feature type="chain" id="PRO_5026042970" evidence="3">
    <location>
        <begin position="19"/>
        <end position="322"/>
    </location>
</feature>
<dbReference type="Proteomes" id="UP000481153">
    <property type="component" value="Unassembled WGS sequence"/>
</dbReference>
<keyword evidence="3" id="KW-0732">Signal</keyword>
<name>A0A6G0WX96_9STRA</name>
<comment type="caution">
    <text evidence="4">The sequence shown here is derived from an EMBL/GenBank/DDBJ whole genome shotgun (WGS) entry which is preliminary data.</text>
</comment>
<feature type="transmembrane region" description="Helical" evidence="2">
    <location>
        <begin position="253"/>
        <end position="275"/>
    </location>
</feature>
<reference evidence="4 5" key="1">
    <citation type="submission" date="2019-07" db="EMBL/GenBank/DDBJ databases">
        <title>Genomics analysis of Aphanomyces spp. identifies a new class of oomycete effector associated with host adaptation.</title>
        <authorList>
            <person name="Gaulin E."/>
        </authorList>
    </citation>
    <scope>NUCLEOTIDE SEQUENCE [LARGE SCALE GENOMIC DNA]</scope>
    <source>
        <strain evidence="4 5">ATCC 201684</strain>
    </source>
</reference>
<organism evidence="4 5">
    <name type="scientific">Aphanomyces euteiches</name>
    <dbReference type="NCBI Taxonomy" id="100861"/>
    <lineage>
        <taxon>Eukaryota</taxon>
        <taxon>Sar</taxon>
        <taxon>Stramenopiles</taxon>
        <taxon>Oomycota</taxon>
        <taxon>Saprolegniomycetes</taxon>
        <taxon>Saprolegniales</taxon>
        <taxon>Verrucalvaceae</taxon>
        <taxon>Aphanomyces</taxon>
    </lineage>
</organism>
<evidence type="ECO:0000256" key="3">
    <source>
        <dbReference type="SAM" id="SignalP"/>
    </source>
</evidence>
<feature type="compositionally biased region" description="Low complexity" evidence="1">
    <location>
        <begin position="202"/>
        <end position="225"/>
    </location>
</feature>
<evidence type="ECO:0000256" key="1">
    <source>
        <dbReference type="SAM" id="MobiDB-lite"/>
    </source>
</evidence>
<evidence type="ECO:0000313" key="5">
    <source>
        <dbReference type="Proteomes" id="UP000481153"/>
    </source>
</evidence>
<keyword evidence="5" id="KW-1185">Reference proteome</keyword>
<feature type="compositionally biased region" description="Acidic residues" evidence="1">
    <location>
        <begin position="133"/>
        <end position="148"/>
    </location>
</feature>
<feature type="compositionally biased region" description="Polar residues" evidence="1">
    <location>
        <begin position="189"/>
        <end position="201"/>
    </location>
</feature>
<gene>
    <name evidence="4" type="ORF">Ae201684_010766</name>
</gene>
<keyword evidence="2" id="KW-0812">Transmembrane</keyword>
<feature type="compositionally biased region" description="Low complexity" evidence="1">
    <location>
        <begin position="149"/>
        <end position="181"/>
    </location>
</feature>
<feature type="region of interest" description="Disordered" evidence="1">
    <location>
        <begin position="97"/>
        <end position="225"/>
    </location>
</feature>
<proteinExistence type="predicted"/>
<dbReference type="AlphaFoldDB" id="A0A6G0WX96"/>
<evidence type="ECO:0000313" key="4">
    <source>
        <dbReference type="EMBL" id="KAF0732114.1"/>
    </source>
</evidence>
<accession>A0A6G0WX96</accession>
<protein>
    <submittedName>
        <fullName evidence="4">Uncharacterized protein</fullName>
    </submittedName>
</protein>
<evidence type="ECO:0000256" key="2">
    <source>
        <dbReference type="SAM" id="Phobius"/>
    </source>
</evidence>
<keyword evidence="2" id="KW-0472">Membrane</keyword>
<feature type="region of interest" description="Disordered" evidence="1">
    <location>
        <begin position="281"/>
        <end position="317"/>
    </location>
</feature>
<feature type="compositionally biased region" description="Low complexity" evidence="1">
    <location>
        <begin position="114"/>
        <end position="124"/>
    </location>
</feature>
<dbReference type="EMBL" id="VJMJ01000137">
    <property type="protein sequence ID" value="KAF0732114.1"/>
    <property type="molecule type" value="Genomic_DNA"/>
</dbReference>
<feature type="signal peptide" evidence="3">
    <location>
        <begin position="1"/>
        <end position="18"/>
    </location>
</feature>
<dbReference type="VEuPathDB" id="FungiDB:AeMF1_001423"/>
<sequence>MKRSIVYLVASLATIAEAEKISVLGAGVFDATAYGRNACSGSDPTILGTCPGVQPGLSYGSCCVSIPHRVTVVMGCAPLISASDSCDQVAARLAADSTPQLTPRPTSPTPTVTPLPTTSVPSTTAEEPISTDAPEEATSDREDSESDSDSTLSNSAANGAVATNIPATTPADATTAVPAPTGSDDNTDPPVTTQDAATTAVPTSSIAPTSIAPTTSTPSNSTPSATVNILSQKMSDAESPGGTSADNSSKPGVTAISGILIAVAGVVIVAGAILVRKPKQAAEPLSTPAQPASMMAGAPYSEETPCNDEEDLLTPKEDLVCL</sequence>
<keyword evidence="2" id="KW-1133">Transmembrane helix</keyword>